<dbReference type="RefSeq" id="WP_015178729.1">
    <property type="nucleotide sequence ID" value="NC_019729.1"/>
</dbReference>
<dbReference type="KEGG" id="oni:Osc7112_5264"/>
<keyword evidence="3" id="KW-1185">Reference proteome</keyword>
<protein>
    <recommendedName>
        <fullName evidence="4">C-type lysozyme inhibitor domain-containing protein</fullName>
    </recommendedName>
</protein>
<dbReference type="Proteomes" id="UP000010478">
    <property type="component" value="Chromosome"/>
</dbReference>
<dbReference type="eggNOG" id="ENOG5033FXB">
    <property type="taxonomic scope" value="Bacteria"/>
</dbReference>
<evidence type="ECO:0008006" key="4">
    <source>
        <dbReference type="Google" id="ProtNLM"/>
    </source>
</evidence>
<evidence type="ECO:0000313" key="2">
    <source>
        <dbReference type="EMBL" id="AFZ09514.1"/>
    </source>
</evidence>
<organism evidence="2 3">
    <name type="scientific">Phormidium nigroviride PCC 7112</name>
    <dbReference type="NCBI Taxonomy" id="179408"/>
    <lineage>
        <taxon>Bacteria</taxon>
        <taxon>Bacillati</taxon>
        <taxon>Cyanobacteriota</taxon>
        <taxon>Cyanophyceae</taxon>
        <taxon>Oscillatoriophycideae</taxon>
        <taxon>Oscillatoriales</taxon>
        <taxon>Oscillatoriaceae</taxon>
        <taxon>Phormidium</taxon>
    </lineage>
</organism>
<dbReference type="AlphaFoldDB" id="K9VPN5"/>
<sequence length="162" mass="17847" precursor="true">MKFRVLETLIASSLILSISSLSSAQSNQQDSTILPTGTYYSQGTMFNNSRREIAHKNNRICIKIVKGPANPYKGVEDITISSVSFQKGKFYIDATGEELILEKNGKVINSGRGGVWEYRGTSPDPRSQPIQAQKMAECVAAQGRYVEKMQGISISGIDFPKH</sequence>
<evidence type="ECO:0000313" key="3">
    <source>
        <dbReference type="Proteomes" id="UP000010478"/>
    </source>
</evidence>
<evidence type="ECO:0000256" key="1">
    <source>
        <dbReference type="SAM" id="SignalP"/>
    </source>
</evidence>
<dbReference type="OrthoDB" id="457667at2"/>
<feature type="signal peptide" evidence="1">
    <location>
        <begin position="1"/>
        <end position="24"/>
    </location>
</feature>
<dbReference type="HOGENOM" id="CLU_1633722_0_0_3"/>
<dbReference type="EMBL" id="CP003614">
    <property type="protein sequence ID" value="AFZ09514.1"/>
    <property type="molecule type" value="Genomic_DNA"/>
</dbReference>
<reference evidence="2 3" key="1">
    <citation type="submission" date="2012-05" db="EMBL/GenBank/DDBJ databases">
        <title>Finished chromosome of genome of Oscillatoria sp. PCC 7112.</title>
        <authorList>
            <consortium name="US DOE Joint Genome Institute"/>
            <person name="Gugger M."/>
            <person name="Coursin T."/>
            <person name="Rippka R."/>
            <person name="Tandeau De Marsac N."/>
            <person name="Huntemann M."/>
            <person name="Wei C.-L."/>
            <person name="Han J."/>
            <person name="Detter J.C."/>
            <person name="Han C."/>
            <person name="Tapia R."/>
            <person name="Davenport K."/>
            <person name="Daligault H."/>
            <person name="Erkkila T."/>
            <person name="Gu W."/>
            <person name="Munk A.C.C."/>
            <person name="Teshima H."/>
            <person name="Xu Y."/>
            <person name="Chain P."/>
            <person name="Chen A."/>
            <person name="Krypides N."/>
            <person name="Mavromatis K."/>
            <person name="Markowitz V."/>
            <person name="Szeto E."/>
            <person name="Ivanova N."/>
            <person name="Mikhailova N."/>
            <person name="Ovchinnikova G."/>
            <person name="Pagani I."/>
            <person name="Pati A."/>
            <person name="Goodwin L."/>
            <person name="Peters L."/>
            <person name="Pitluck S."/>
            <person name="Woyke T."/>
            <person name="Kerfeld C."/>
        </authorList>
    </citation>
    <scope>NUCLEOTIDE SEQUENCE [LARGE SCALE GENOMIC DNA]</scope>
    <source>
        <strain evidence="2 3">PCC 7112</strain>
    </source>
</reference>
<accession>K9VPN5</accession>
<gene>
    <name evidence="2" type="ORF">Osc7112_5264</name>
</gene>
<name>K9VPN5_9CYAN</name>
<proteinExistence type="predicted"/>
<keyword evidence="1" id="KW-0732">Signal</keyword>
<feature type="chain" id="PRO_5003937730" description="C-type lysozyme inhibitor domain-containing protein" evidence="1">
    <location>
        <begin position="25"/>
        <end position="162"/>
    </location>
</feature>